<dbReference type="EMBL" id="JAJEQW010000002">
    <property type="protein sequence ID" value="MCC2241277.1"/>
    <property type="molecule type" value="Genomic_DNA"/>
</dbReference>
<dbReference type="PANTHER" id="PTHR40038:SF1">
    <property type="entry name" value="MEMBRANE-ASSOCIATED PROTEIN TCAA"/>
    <property type="match status" value="1"/>
</dbReference>
<name>A0AAW4WHI9_9FIRM</name>
<dbReference type="RefSeq" id="WP_227709649.1">
    <property type="nucleotide sequence ID" value="NZ_JAJEQW010000002.1"/>
</dbReference>
<keyword evidence="2" id="KW-0472">Membrane</keyword>
<dbReference type="InterPro" id="IPR038434">
    <property type="entry name" value="YARHG_sf"/>
</dbReference>
<feature type="domain" description="YARHG" evidence="3">
    <location>
        <begin position="180"/>
        <end position="265"/>
    </location>
</feature>
<dbReference type="Pfam" id="PF13308">
    <property type="entry name" value="YARHG"/>
    <property type="match status" value="1"/>
</dbReference>
<dbReference type="InterPro" id="IPR025582">
    <property type="entry name" value="YARHG_dom"/>
</dbReference>
<feature type="compositionally biased region" description="Basic and acidic residues" evidence="1">
    <location>
        <begin position="55"/>
        <end position="76"/>
    </location>
</feature>
<feature type="compositionally biased region" description="Low complexity" evidence="1">
    <location>
        <begin position="42"/>
        <end position="54"/>
    </location>
</feature>
<evidence type="ECO:0000313" key="5">
    <source>
        <dbReference type="Proteomes" id="UP001198893"/>
    </source>
</evidence>
<feature type="compositionally biased region" description="Basic and acidic residues" evidence="1">
    <location>
        <begin position="138"/>
        <end position="163"/>
    </location>
</feature>
<feature type="compositionally biased region" description="Low complexity" evidence="1">
    <location>
        <begin position="125"/>
        <end position="137"/>
    </location>
</feature>
<feature type="transmembrane region" description="Helical" evidence="2">
    <location>
        <begin position="83"/>
        <end position="107"/>
    </location>
</feature>
<gene>
    <name evidence="4" type="ORF">LKD47_03010</name>
</gene>
<dbReference type="InterPro" id="IPR026870">
    <property type="entry name" value="Zinc_ribbon_dom"/>
</dbReference>
<dbReference type="Gene3D" id="1.20.58.1690">
    <property type="match status" value="1"/>
</dbReference>
<proteinExistence type="predicted"/>
<dbReference type="SMART" id="SM01324">
    <property type="entry name" value="YARHG"/>
    <property type="match status" value="1"/>
</dbReference>
<accession>A0AAW4WHI9</accession>
<dbReference type="AlphaFoldDB" id="A0AAW4WHI9"/>
<reference evidence="4" key="1">
    <citation type="submission" date="2021-10" db="EMBL/GenBank/DDBJ databases">
        <title>Anaerobic single-cell dispensing facilitates the cultivation of human gut bacteria.</title>
        <authorList>
            <person name="Afrizal A."/>
        </authorList>
    </citation>
    <scope>NUCLEOTIDE SEQUENCE</scope>
    <source>
        <strain evidence="4">CLA-AA-H204</strain>
    </source>
</reference>
<feature type="region of interest" description="Disordered" evidence="1">
    <location>
        <begin position="113"/>
        <end position="173"/>
    </location>
</feature>
<evidence type="ECO:0000259" key="3">
    <source>
        <dbReference type="SMART" id="SM01324"/>
    </source>
</evidence>
<keyword evidence="2" id="KW-1133">Transmembrane helix</keyword>
<comment type="caution">
    <text evidence="4">The sequence shown here is derived from an EMBL/GenBank/DDBJ whole genome shotgun (WGS) entry which is preliminary data.</text>
</comment>
<keyword evidence="2" id="KW-0812">Transmembrane</keyword>
<feature type="region of interest" description="Disordered" evidence="1">
    <location>
        <begin position="36"/>
        <end position="76"/>
    </location>
</feature>
<evidence type="ECO:0000256" key="1">
    <source>
        <dbReference type="SAM" id="MobiDB-lite"/>
    </source>
</evidence>
<sequence>MFCTKCGNALPVNAKFCTKCGTKVEAFQPGAIQPNLTPQKAPVNQPNLVPQPQQKKTEQVKKPKNSEKISNKNETEKKSGSGAMVYLLIGAAVLIIILIAIIVLLFIKGNQPAKQDDITDKPVVTTEQTTETEMSTEQTDRKDVSGQQEASEKTSEVINKEDTTGNEDMGTDGAVGKEETEYILPESASRLLTEADLENLTQEDLRIARNEIYARHGRKFLDEGLQEYFNGKSWYNGTIEPDDFKEDMLSEIERTNEDTIVNYETKMGYR</sequence>
<dbReference type="Pfam" id="PF13240">
    <property type="entry name" value="Zn_Ribbon_1"/>
    <property type="match status" value="1"/>
</dbReference>
<evidence type="ECO:0000256" key="2">
    <source>
        <dbReference type="SAM" id="Phobius"/>
    </source>
</evidence>
<evidence type="ECO:0000313" key="4">
    <source>
        <dbReference type="EMBL" id="MCC2241277.1"/>
    </source>
</evidence>
<dbReference type="Proteomes" id="UP001198893">
    <property type="component" value="Unassembled WGS sequence"/>
</dbReference>
<organism evidence="4 5">
    <name type="scientific">Roseburia amylophila</name>
    <dbReference type="NCBI Taxonomy" id="2981794"/>
    <lineage>
        <taxon>Bacteria</taxon>
        <taxon>Bacillati</taxon>
        <taxon>Bacillota</taxon>
        <taxon>Clostridia</taxon>
        <taxon>Lachnospirales</taxon>
        <taxon>Lachnospiraceae</taxon>
        <taxon>Roseburia</taxon>
    </lineage>
</organism>
<dbReference type="PANTHER" id="PTHR40038">
    <property type="entry name" value="MEMBRANE-ASSOCIATED PROTEIN TCAA"/>
    <property type="match status" value="1"/>
</dbReference>
<protein>
    <submittedName>
        <fullName evidence="4">YARHG domain-containing protein</fullName>
    </submittedName>
</protein>